<dbReference type="Pfam" id="PF11976">
    <property type="entry name" value="Rad60-SLD"/>
    <property type="match status" value="1"/>
</dbReference>
<proteinExistence type="predicted"/>
<accession>A0A2N1N6K1</accession>
<dbReference type="VEuPathDB" id="FungiDB:RhiirFUN_017496"/>
<reference evidence="2 3" key="1">
    <citation type="submission" date="2016-04" db="EMBL/GenBank/DDBJ databases">
        <title>Genome analyses suggest a sexual origin of heterokaryosis in a supposedly ancient asexual fungus.</title>
        <authorList>
            <person name="Ropars J."/>
            <person name="Sedzielewska K."/>
            <person name="Noel J."/>
            <person name="Charron P."/>
            <person name="Farinelli L."/>
            <person name="Marton T."/>
            <person name="Kruger M."/>
            <person name="Pelin A."/>
            <person name="Brachmann A."/>
            <person name="Corradi N."/>
        </authorList>
    </citation>
    <scope>NUCLEOTIDE SEQUENCE [LARGE SCALE GENOMIC DNA]</scope>
    <source>
        <strain evidence="2 3">C2</strain>
    </source>
</reference>
<feature type="domain" description="Rad60/SUMO-like" evidence="1">
    <location>
        <begin position="79"/>
        <end position="137"/>
    </location>
</feature>
<reference evidence="2 3" key="2">
    <citation type="submission" date="2017-10" db="EMBL/GenBank/DDBJ databases">
        <title>Extensive intraspecific genome diversity in a model arbuscular mycorrhizal fungus.</title>
        <authorList>
            <person name="Chen E.C.H."/>
            <person name="Morin E."/>
            <person name="Baudet D."/>
            <person name="Noel J."/>
            <person name="Ndikumana S."/>
            <person name="Charron P."/>
            <person name="St-Onge C."/>
            <person name="Giorgi J."/>
            <person name="Grigoriev I.V."/>
            <person name="Roux C."/>
            <person name="Martin F.M."/>
            <person name="Corradi N."/>
        </authorList>
    </citation>
    <scope>NUCLEOTIDE SEQUENCE [LARGE SCALE GENOMIC DNA]</scope>
    <source>
        <strain evidence="2 3">C2</strain>
    </source>
</reference>
<dbReference type="VEuPathDB" id="FungiDB:RhiirA1_391325"/>
<comment type="caution">
    <text evidence="2">The sequence shown here is derived from an EMBL/GenBank/DDBJ whole genome shotgun (WGS) entry which is preliminary data.</text>
</comment>
<dbReference type="PANTHER" id="PTHR10562">
    <property type="entry name" value="SMALL UBIQUITIN-RELATED MODIFIER"/>
    <property type="match status" value="1"/>
</dbReference>
<dbReference type="InterPro" id="IPR022617">
    <property type="entry name" value="Rad60/SUMO-like_dom"/>
</dbReference>
<dbReference type="EMBL" id="LLXL01000723">
    <property type="protein sequence ID" value="PKK69459.1"/>
    <property type="molecule type" value="Genomic_DNA"/>
</dbReference>
<evidence type="ECO:0000313" key="2">
    <source>
        <dbReference type="EMBL" id="PKK69459.1"/>
    </source>
</evidence>
<dbReference type="Gene3D" id="3.10.20.90">
    <property type="entry name" value="Phosphatidylinositol 3-kinase Catalytic Subunit, Chain A, domain 1"/>
    <property type="match status" value="1"/>
</dbReference>
<organism evidence="2 3">
    <name type="scientific">Rhizophagus irregularis</name>
    <dbReference type="NCBI Taxonomy" id="588596"/>
    <lineage>
        <taxon>Eukaryota</taxon>
        <taxon>Fungi</taxon>
        <taxon>Fungi incertae sedis</taxon>
        <taxon>Mucoromycota</taxon>
        <taxon>Glomeromycotina</taxon>
        <taxon>Glomeromycetes</taxon>
        <taxon>Glomerales</taxon>
        <taxon>Glomeraceae</taxon>
        <taxon>Rhizophagus</taxon>
    </lineage>
</organism>
<evidence type="ECO:0000259" key="1">
    <source>
        <dbReference type="Pfam" id="PF11976"/>
    </source>
</evidence>
<dbReference type="InterPro" id="IPR029071">
    <property type="entry name" value="Ubiquitin-like_domsf"/>
</dbReference>
<dbReference type="AlphaFoldDB" id="A0A2N1N6K1"/>
<dbReference type="SUPFAM" id="SSF54236">
    <property type="entry name" value="Ubiquitin-like"/>
    <property type="match status" value="1"/>
</dbReference>
<gene>
    <name evidence="2" type="ORF">RhiirC2_712648</name>
</gene>
<sequence length="146" mass="16962">MDNDTPDSLEMEEGDSIHVIFAPAIRNVITNSDQLLSQFIKTEEPTSSANSFISIMIYYDYDYVKFICPKNQKNDSIKRKETTYIVERAKPLKKLMESHSEINGLSPATLRFLFDGCRIHYDDTPDFLEMEDDDIIDYVPERIGFF</sequence>
<evidence type="ECO:0000313" key="3">
    <source>
        <dbReference type="Proteomes" id="UP000233469"/>
    </source>
</evidence>
<dbReference type="Proteomes" id="UP000233469">
    <property type="component" value="Unassembled WGS sequence"/>
</dbReference>
<dbReference type="VEuPathDB" id="FungiDB:FUN_000083"/>
<name>A0A2N1N6K1_9GLOM</name>
<protein>
    <recommendedName>
        <fullName evidence="1">Rad60/SUMO-like domain-containing protein</fullName>
    </recommendedName>
</protein>